<dbReference type="Gene3D" id="2.60.40.420">
    <property type="entry name" value="Cupredoxins - blue copper proteins"/>
    <property type="match status" value="3"/>
</dbReference>
<sequence>MVTMTTTTTTTRLICCFSVAALLLLCFLLPAAVAEERFYEFVVQETLVKRLCKTQRIITVNGQFPGPTIEVFDGDEVSIRAVNMARYNVTLHWHGLRQLRNGWADGPEFVTQCPIRPGGSYTYRFPIQGQEGTLWWHAHSSWLRATVHGALIIHPRRAVPYPFPKPHSEFPIILAEWWRRDPIAVLRQSMITGAPPNVSDTILINGQPGDFLECSAQETSIIPVVAGETTLLRIINAAMNTELFVSLAGHKMTVVAADAMYTKPFETTVVLLGPGQTTDVLVTAHAAPGRYYLAARAYASAQGVPFDNTTATAILQYKEGAGCPSTTGAGAAAGAGAGVGAGANSFNGQVGSGANPFNGQTGSVANTFNGPLGRSQFSGGHPARAGPAPMLPFLPAFNDTNTATAFSNSIRSPAPVKVPGPVTQEVFTTVGFGLFNCMPGPFCQGPNNTRFAASMNNVSFQLPNTVSLLQAHYHHIPGVFTDDFPPLPPVFFDFTSQNVPRALWQPGKGTKLYRVKYGAVLKIVSQDTGIFAAEDLPMHIHGYHFYVLSTGFGNDEPVRDANKLNLDDPPSRNTIGVPVGGWAVARFVADNPGVWLGHCHIDAHLTGGLAMALLVEDGESELEATMAPPLDLPLCIL</sequence>
<dbReference type="GO" id="GO:0046274">
    <property type="term" value="P:lignin catabolic process"/>
    <property type="evidence" value="ECO:0007669"/>
    <property type="project" value="UniProtKB-KW"/>
</dbReference>
<comment type="cofactor">
    <cofactor evidence="2">
        <name>Cu cation</name>
        <dbReference type="ChEBI" id="CHEBI:23378"/>
    </cofactor>
</comment>
<evidence type="ECO:0000256" key="6">
    <source>
        <dbReference type="ARBA" id="ARBA00012297"/>
    </source>
</evidence>
<evidence type="ECO:0000259" key="17">
    <source>
        <dbReference type="Pfam" id="PF07731"/>
    </source>
</evidence>
<dbReference type="GO" id="GO:0005507">
    <property type="term" value="F:copper ion binding"/>
    <property type="evidence" value="ECO:0007669"/>
    <property type="project" value="InterPro"/>
</dbReference>
<dbReference type="AlphaFoldDB" id="J3LMW8"/>
<dbReference type="InterPro" id="IPR011707">
    <property type="entry name" value="Cu-oxidase-like_N"/>
</dbReference>
<feature type="domain" description="Plastocyanin-like" evidence="18">
    <location>
        <begin position="43"/>
        <end position="157"/>
    </location>
</feature>
<keyword evidence="15" id="KW-0732">Signal</keyword>
<gene>
    <name evidence="19" type="primary">LOC102718255</name>
</gene>
<dbReference type="InterPro" id="IPR008972">
    <property type="entry name" value="Cupredoxin"/>
</dbReference>
<feature type="domain" description="Plastocyanin-like" evidence="16">
    <location>
        <begin position="169"/>
        <end position="319"/>
    </location>
</feature>
<dbReference type="CDD" id="cd13875">
    <property type="entry name" value="CuRO_2_LCC_plant"/>
    <property type="match status" value="1"/>
</dbReference>
<dbReference type="SUPFAM" id="SSF49503">
    <property type="entry name" value="Cupredoxins"/>
    <property type="match status" value="3"/>
</dbReference>
<accession>J3LMW8</accession>
<protein>
    <recommendedName>
        <fullName evidence="6">laccase</fullName>
        <ecNumber evidence="6">1.10.3.2</ecNumber>
    </recommendedName>
</protein>
<dbReference type="CDD" id="cd13849">
    <property type="entry name" value="CuRO_1_LCC_plant"/>
    <property type="match status" value="1"/>
</dbReference>
<dbReference type="GO" id="GO:0052716">
    <property type="term" value="F:hydroquinone:oxygen oxidoreductase activity"/>
    <property type="evidence" value="ECO:0007669"/>
    <property type="project" value="UniProtKB-EC"/>
</dbReference>
<evidence type="ECO:0000313" key="20">
    <source>
        <dbReference type="Proteomes" id="UP000006038"/>
    </source>
</evidence>
<evidence type="ECO:0000256" key="10">
    <source>
        <dbReference type="ARBA" id="ARBA00022737"/>
    </source>
</evidence>
<reference evidence="19" key="2">
    <citation type="submission" date="2013-04" db="UniProtKB">
        <authorList>
            <consortium name="EnsemblPlants"/>
        </authorList>
    </citation>
    <scope>IDENTIFICATION</scope>
</reference>
<keyword evidence="8" id="KW-0964">Secreted</keyword>
<dbReference type="PANTHER" id="PTHR11709:SF287">
    <property type="entry name" value="LACCASE"/>
    <property type="match status" value="1"/>
</dbReference>
<dbReference type="OMA" id="DERCIVL"/>
<feature type="chain" id="PRO_5003773704" description="laccase" evidence="15">
    <location>
        <begin position="35"/>
        <end position="637"/>
    </location>
</feature>
<evidence type="ECO:0000259" key="16">
    <source>
        <dbReference type="Pfam" id="PF00394"/>
    </source>
</evidence>
<organism evidence="19">
    <name type="scientific">Oryza brachyantha</name>
    <name type="common">malo sina</name>
    <dbReference type="NCBI Taxonomy" id="4533"/>
    <lineage>
        <taxon>Eukaryota</taxon>
        <taxon>Viridiplantae</taxon>
        <taxon>Streptophyta</taxon>
        <taxon>Embryophyta</taxon>
        <taxon>Tracheophyta</taxon>
        <taxon>Spermatophyta</taxon>
        <taxon>Magnoliopsida</taxon>
        <taxon>Liliopsida</taxon>
        <taxon>Poales</taxon>
        <taxon>Poaceae</taxon>
        <taxon>BOP clade</taxon>
        <taxon>Oryzoideae</taxon>
        <taxon>Oryzeae</taxon>
        <taxon>Oryzinae</taxon>
        <taxon>Oryza</taxon>
    </lineage>
</organism>
<evidence type="ECO:0000256" key="12">
    <source>
        <dbReference type="ARBA" id="ARBA00023008"/>
    </source>
</evidence>
<dbReference type="PANTHER" id="PTHR11709">
    <property type="entry name" value="MULTI-COPPER OXIDASE"/>
    <property type="match status" value="1"/>
</dbReference>
<evidence type="ECO:0000313" key="19">
    <source>
        <dbReference type="EnsemblPlants" id="OB03G23940.1"/>
    </source>
</evidence>
<comment type="similarity">
    <text evidence="5">Belongs to the multicopper oxidase family.</text>
</comment>
<dbReference type="EnsemblPlants" id="OB03G23940.1">
    <property type="protein sequence ID" value="OB03G23940.1"/>
    <property type="gene ID" value="OB03G23940"/>
</dbReference>
<evidence type="ECO:0000256" key="14">
    <source>
        <dbReference type="SAM" id="MobiDB-lite"/>
    </source>
</evidence>
<evidence type="ECO:0000256" key="11">
    <source>
        <dbReference type="ARBA" id="ARBA00023002"/>
    </source>
</evidence>
<dbReference type="GO" id="GO:0048046">
    <property type="term" value="C:apoplast"/>
    <property type="evidence" value="ECO:0007669"/>
    <property type="project" value="UniProtKB-SubCell"/>
</dbReference>
<evidence type="ECO:0000256" key="1">
    <source>
        <dbReference type="ARBA" id="ARBA00000349"/>
    </source>
</evidence>
<evidence type="ECO:0000256" key="8">
    <source>
        <dbReference type="ARBA" id="ARBA00022525"/>
    </source>
</evidence>
<evidence type="ECO:0000256" key="13">
    <source>
        <dbReference type="ARBA" id="ARBA00023185"/>
    </source>
</evidence>
<dbReference type="HOGENOM" id="CLU_006504_6_3_1"/>
<dbReference type="EC" id="1.10.3.2" evidence="6"/>
<evidence type="ECO:0000256" key="2">
    <source>
        <dbReference type="ARBA" id="ARBA00001935"/>
    </source>
</evidence>
<feature type="signal peptide" evidence="15">
    <location>
        <begin position="1"/>
        <end position="34"/>
    </location>
</feature>
<keyword evidence="9" id="KW-0479">Metal-binding</keyword>
<dbReference type="InterPro" id="IPR034285">
    <property type="entry name" value="CuRO_2_LCC"/>
</dbReference>
<name>J3LMW8_ORYBR</name>
<evidence type="ECO:0000256" key="4">
    <source>
        <dbReference type="ARBA" id="ARBA00004271"/>
    </source>
</evidence>
<proteinExistence type="inferred from homology"/>
<reference evidence="19" key="1">
    <citation type="journal article" date="2013" name="Nat. Commun.">
        <title>Whole-genome sequencing of Oryza brachyantha reveals mechanisms underlying Oryza genome evolution.</title>
        <authorList>
            <person name="Chen J."/>
            <person name="Huang Q."/>
            <person name="Gao D."/>
            <person name="Wang J."/>
            <person name="Lang Y."/>
            <person name="Liu T."/>
            <person name="Li B."/>
            <person name="Bai Z."/>
            <person name="Luis Goicoechea J."/>
            <person name="Liang C."/>
            <person name="Chen C."/>
            <person name="Zhang W."/>
            <person name="Sun S."/>
            <person name="Liao Y."/>
            <person name="Zhang X."/>
            <person name="Yang L."/>
            <person name="Song C."/>
            <person name="Wang M."/>
            <person name="Shi J."/>
            <person name="Liu G."/>
            <person name="Liu J."/>
            <person name="Zhou H."/>
            <person name="Zhou W."/>
            <person name="Yu Q."/>
            <person name="An N."/>
            <person name="Chen Y."/>
            <person name="Cai Q."/>
            <person name="Wang B."/>
            <person name="Liu B."/>
            <person name="Min J."/>
            <person name="Huang Y."/>
            <person name="Wu H."/>
            <person name="Li Z."/>
            <person name="Zhang Y."/>
            <person name="Yin Y."/>
            <person name="Song W."/>
            <person name="Jiang J."/>
            <person name="Jackson S.A."/>
            <person name="Wing R.A."/>
            <person name="Wang J."/>
            <person name="Chen M."/>
        </authorList>
    </citation>
    <scope>NUCLEOTIDE SEQUENCE [LARGE SCALE GENOMIC DNA]</scope>
    <source>
        <strain evidence="19">cv. IRGC 101232</strain>
    </source>
</reference>
<evidence type="ECO:0000259" key="18">
    <source>
        <dbReference type="Pfam" id="PF07732"/>
    </source>
</evidence>
<dbReference type="InterPro" id="IPR045087">
    <property type="entry name" value="Cu-oxidase_fam"/>
</dbReference>
<evidence type="ECO:0000256" key="15">
    <source>
        <dbReference type="SAM" id="SignalP"/>
    </source>
</evidence>
<dbReference type="STRING" id="4533.J3LMW8"/>
<evidence type="ECO:0000256" key="7">
    <source>
        <dbReference type="ARBA" id="ARBA00022523"/>
    </source>
</evidence>
<dbReference type="FunFam" id="2.60.40.420:FF:000062">
    <property type="entry name" value="Laccase"/>
    <property type="match status" value="1"/>
</dbReference>
<comment type="subcellular location">
    <subcellularLocation>
        <location evidence="4">Secreted</location>
        <location evidence="4">Extracellular space</location>
        <location evidence="4">Apoplast</location>
    </subcellularLocation>
</comment>
<keyword evidence="20" id="KW-1185">Reference proteome</keyword>
<feature type="region of interest" description="Disordered" evidence="14">
    <location>
        <begin position="361"/>
        <end position="384"/>
    </location>
</feature>
<evidence type="ECO:0000256" key="3">
    <source>
        <dbReference type="ARBA" id="ARBA00002075"/>
    </source>
</evidence>
<dbReference type="Pfam" id="PF07732">
    <property type="entry name" value="Cu-oxidase_3"/>
    <property type="match status" value="1"/>
</dbReference>
<keyword evidence="13" id="KW-0439">Lignin degradation</keyword>
<dbReference type="InterPro" id="IPR011706">
    <property type="entry name" value="Cu-oxidase_C"/>
</dbReference>
<dbReference type="InterPro" id="IPR002355">
    <property type="entry name" value="Cu_oxidase_Cu_BS"/>
</dbReference>
<dbReference type="Pfam" id="PF07731">
    <property type="entry name" value="Cu-oxidase_2"/>
    <property type="match status" value="1"/>
</dbReference>
<dbReference type="eggNOG" id="KOG1263">
    <property type="taxonomic scope" value="Eukaryota"/>
</dbReference>
<dbReference type="InterPro" id="IPR034288">
    <property type="entry name" value="CuRO_1_LCC"/>
</dbReference>
<evidence type="ECO:0000256" key="9">
    <source>
        <dbReference type="ARBA" id="ARBA00022723"/>
    </source>
</evidence>
<keyword evidence="12" id="KW-0186">Copper</keyword>
<comment type="catalytic activity">
    <reaction evidence="1">
        <text>4 hydroquinone + O2 = 4 benzosemiquinone + 2 H2O</text>
        <dbReference type="Rhea" id="RHEA:11276"/>
        <dbReference type="ChEBI" id="CHEBI:15377"/>
        <dbReference type="ChEBI" id="CHEBI:15379"/>
        <dbReference type="ChEBI" id="CHEBI:17594"/>
        <dbReference type="ChEBI" id="CHEBI:17977"/>
        <dbReference type="EC" id="1.10.3.2"/>
    </reaction>
</comment>
<feature type="domain" description="Plastocyanin-like" evidence="17">
    <location>
        <begin position="483"/>
        <end position="618"/>
    </location>
</feature>
<evidence type="ECO:0000256" key="5">
    <source>
        <dbReference type="ARBA" id="ARBA00010609"/>
    </source>
</evidence>
<dbReference type="PROSITE" id="PS00080">
    <property type="entry name" value="MULTICOPPER_OXIDASE2"/>
    <property type="match status" value="1"/>
</dbReference>
<comment type="function">
    <text evidence="3">Lignin degradation and detoxification of lignin-derived products.</text>
</comment>
<dbReference type="Gramene" id="OB03G23940.1">
    <property type="protein sequence ID" value="OB03G23940.1"/>
    <property type="gene ID" value="OB03G23940"/>
</dbReference>
<keyword evidence="11" id="KW-0560">Oxidoreductase</keyword>
<dbReference type="Proteomes" id="UP000006038">
    <property type="component" value="Chromosome 3"/>
</dbReference>
<dbReference type="InterPro" id="IPR001117">
    <property type="entry name" value="Cu-oxidase_2nd"/>
</dbReference>
<dbReference type="Pfam" id="PF00394">
    <property type="entry name" value="Cu-oxidase"/>
    <property type="match status" value="1"/>
</dbReference>
<keyword evidence="10" id="KW-0677">Repeat</keyword>
<keyword evidence="7" id="KW-0052">Apoplast</keyword>